<comment type="caution">
    <text evidence="2">The sequence shown here is derived from an EMBL/GenBank/DDBJ whole genome shotgun (WGS) entry which is preliminary data.</text>
</comment>
<feature type="compositionally biased region" description="Basic and acidic residues" evidence="1">
    <location>
        <begin position="67"/>
        <end position="81"/>
    </location>
</feature>
<evidence type="ECO:0000313" key="2">
    <source>
        <dbReference type="EMBL" id="KAF4978525.1"/>
    </source>
</evidence>
<dbReference type="AlphaFoldDB" id="A0A8H4UKD4"/>
<proteinExistence type="predicted"/>
<sequence length="349" mass="39448">MIRPRWLPNAKAILAARARFLSSSGASEGRWTIPGAPSRPGAADVPDEFAQWRRPQPVIPKLSPAEEQSRKEATQEFKKPSDRTNHMLIVEGLPTSLRSSDFQRLASKDLSNWSNIVNDVQQERDPWTLEPLGTYRISFSSASAAELYQAKIARLLRLAQIKLHSATGLWTTEVPASMRGDGNLAEELASFTLAPGSYPDALHYHRSRVKGKWPWQRLMDVIIDRSGFRVSPAAVFLQLRHATVSAAELKTLIDEDGVERNHPWSVSTPYHLVETLQEDQRRLTKNSTRVALPDDLSFRQKLDTRFVLVCKAPDVAWRFIRSWNQRTLQVDRGEEGSSRTTVAVSYLEL</sequence>
<protein>
    <submittedName>
        <fullName evidence="2">Uncharacterized protein</fullName>
    </submittedName>
</protein>
<dbReference type="Proteomes" id="UP000635477">
    <property type="component" value="Unassembled WGS sequence"/>
</dbReference>
<dbReference type="OrthoDB" id="5332316at2759"/>
<dbReference type="EMBL" id="JABEYC010000361">
    <property type="protein sequence ID" value="KAF4978525.1"/>
    <property type="molecule type" value="Genomic_DNA"/>
</dbReference>
<feature type="region of interest" description="Disordered" evidence="1">
    <location>
        <begin position="53"/>
        <end position="81"/>
    </location>
</feature>
<keyword evidence="3" id="KW-1185">Reference proteome</keyword>
<accession>A0A8H4UKD4</accession>
<name>A0A8H4UKD4_9HYPO</name>
<reference evidence="2" key="1">
    <citation type="journal article" date="2020" name="BMC Genomics">
        <title>Correction to: Identification and distribution of gene clusters required for synthesis of sphingolipid metabolism inhibitors in diverse species of the filamentous fungus Fusarium.</title>
        <authorList>
            <person name="Kim H.S."/>
            <person name="Lohmar J.M."/>
            <person name="Busman M."/>
            <person name="Brown D.W."/>
            <person name="Naumann T.A."/>
            <person name="Divon H.H."/>
            <person name="Lysoe E."/>
            <person name="Uhlig S."/>
            <person name="Proctor R.H."/>
        </authorList>
    </citation>
    <scope>NUCLEOTIDE SEQUENCE</scope>
    <source>
        <strain evidence="2">NRRL 22465</strain>
    </source>
</reference>
<evidence type="ECO:0000313" key="3">
    <source>
        <dbReference type="Proteomes" id="UP000635477"/>
    </source>
</evidence>
<gene>
    <name evidence="2" type="ORF">FZEAL_5109</name>
</gene>
<evidence type="ECO:0000256" key="1">
    <source>
        <dbReference type="SAM" id="MobiDB-lite"/>
    </source>
</evidence>
<organism evidence="2 3">
    <name type="scientific">Fusarium zealandicum</name>
    <dbReference type="NCBI Taxonomy" id="1053134"/>
    <lineage>
        <taxon>Eukaryota</taxon>
        <taxon>Fungi</taxon>
        <taxon>Dikarya</taxon>
        <taxon>Ascomycota</taxon>
        <taxon>Pezizomycotina</taxon>
        <taxon>Sordariomycetes</taxon>
        <taxon>Hypocreomycetidae</taxon>
        <taxon>Hypocreales</taxon>
        <taxon>Nectriaceae</taxon>
        <taxon>Fusarium</taxon>
        <taxon>Fusarium staphyleae species complex</taxon>
    </lineage>
</organism>
<reference evidence="2" key="2">
    <citation type="submission" date="2020-05" db="EMBL/GenBank/DDBJ databases">
        <authorList>
            <person name="Kim H.-S."/>
            <person name="Proctor R.H."/>
            <person name="Brown D.W."/>
        </authorList>
    </citation>
    <scope>NUCLEOTIDE SEQUENCE</scope>
    <source>
        <strain evidence="2">NRRL 22465</strain>
    </source>
</reference>
<feature type="region of interest" description="Disordered" evidence="1">
    <location>
        <begin position="26"/>
        <end position="45"/>
    </location>
</feature>